<evidence type="ECO:0000313" key="3">
    <source>
        <dbReference type="EMBL" id="ORY16359.1"/>
    </source>
</evidence>
<reference evidence="3 4" key="1">
    <citation type="submission" date="2016-07" db="EMBL/GenBank/DDBJ databases">
        <title>Pervasive Adenine N6-methylation of Active Genes in Fungi.</title>
        <authorList>
            <consortium name="DOE Joint Genome Institute"/>
            <person name="Mondo S.J."/>
            <person name="Dannebaum R.O."/>
            <person name="Kuo R.C."/>
            <person name="Labutti K."/>
            <person name="Haridas S."/>
            <person name="Kuo A."/>
            <person name="Salamov A."/>
            <person name="Ahrendt S.R."/>
            <person name="Lipzen A."/>
            <person name="Sullivan W."/>
            <person name="Andreopoulos W.B."/>
            <person name="Clum A."/>
            <person name="Lindquist E."/>
            <person name="Daum C."/>
            <person name="Ramamoorthy G.K."/>
            <person name="Gryganskyi A."/>
            <person name="Culley D."/>
            <person name="Magnuson J.K."/>
            <person name="James T.Y."/>
            <person name="O'Malley M.A."/>
            <person name="Stajich J.E."/>
            <person name="Spatafora J.W."/>
            <person name="Visel A."/>
            <person name="Grigoriev I.V."/>
        </authorList>
    </citation>
    <scope>NUCLEOTIDE SEQUENCE [LARGE SCALE GENOMIC DNA]</scope>
    <source>
        <strain evidence="3 4">CBS 115471</strain>
    </source>
</reference>
<evidence type="ECO:0000313" key="4">
    <source>
        <dbReference type="Proteomes" id="UP000193144"/>
    </source>
</evidence>
<dbReference type="EMBL" id="MCFA01000018">
    <property type="protein sequence ID" value="ORY16359.1"/>
    <property type="molecule type" value="Genomic_DNA"/>
</dbReference>
<dbReference type="Proteomes" id="UP000193144">
    <property type="component" value="Unassembled WGS sequence"/>
</dbReference>
<keyword evidence="4" id="KW-1185">Reference proteome</keyword>
<gene>
    <name evidence="3" type="ORF">BCR34DRAFT_103509</name>
</gene>
<name>A0A1Y2A1H0_9PLEO</name>
<proteinExistence type="predicted"/>
<evidence type="ECO:0000256" key="1">
    <source>
        <dbReference type="SAM" id="MobiDB-lite"/>
    </source>
</evidence>
<keyword evidence="2" id="KW-0732">Signal</keyword>
<feature type="chain" id="PRO_5011010939" description="Secreted protein" evidence="2">
    <location>
        <begin position="19"/>
        <end position="96"/>
    </location>
</feature>
<protein>
    <recommendedName>
        <fullName evidence="5">Secreted protein</fullName>
    </recommendedName>
</protein>
<evidence type="ECO:0008006" key="5">
    <source>
        <dbReference type="Google" id="ProtNLM"/>
    </source>
</evidence>
<feature type="region of interest" description="Disordered" evidence="1">
    <location>
        <begin position="77"/>
        <end position="96"/>
    </location>
</feature>
<evidence type="ECO:0000256" key="2">
    <source>
        <dbReference type="SAM" id="SignalP"/>
    </source>
</evidence>
<dbReference type="AlphaFoldDB" id="A0A1Y2A1H0"/>
<sequence>MQHVLCFTLLFSISFSQSSLLTFDRHHHPAMYHLSGPVHLSASKLTLLLQQVIGIHRILFLVSIKTGSRCSCCTTHTGQPPTECGPIKLKRDPTIG</sequence>
<accession>A0A1Y2A1H0</accession>
<feature type="signal peptide" evidence="2">
    <location>
        <begin position="1"/>
        <end position="18"/>
    </location>
</feature>
<organism evidence="3 4">
    <name type="scientific">Clohesyomyces aquaticus</name>
    <dbReference type="NCBI Taxonomy" id="1231657"/>
    <lineage>
        <taxon>Eukaryota</taxon>
        <taxon>Fungi</taxon>
        <taxon>Dikarya</taxon>
        <taxon>Ascomycota</taxon>
        <taxon>Pezizomycotina</taxon>
        <taxon>Dothideomycetes</taxon>
        <taxon>Pleosporomycetidae</taxon>
        <taxon>Pleosporales</taxon>
        <taxon>Lindgomycetaceae</taxon>
        <taxon>Clohesyomyces</taxon>
    </lineage>
</organism>
<comment type="caution">
    <text evidence="3">The sequence shown here is derived from an EMBL/GenBank/DDBJ whole genome shotgun (WGS) entry which is preliminary data.</text>
</comment>